<evidence type="ECO:0000313" key="3">
    <source>
        <dbReference type="EMBL" id="TXN32792.1"/>
    </source>
</evidence>
<dbReference type="InterPro" id="IPR011008">
    <property type="entry name" value="Dimeric_a/b-barrel"/>
</dbReference>
<reference evidence="3 4" key="1">
    <citation type="submission" date="2019-08" db="EMBL/GenBank/DDBJ databases">
        <title>Bacterial whole genome sequence for Glaciihabitans sp. CHu50b-6-2.</title>
        <authorList>
            <person name="Jin L."/>
        </authorList>
    </citation>
    <scope>NUCLEOTIDE SEQUENCE [LARGE SCALE GENOMIC DNA]</scope>
    <source>
        <strain evidence="3 4">CHu50b-6-2</strain>
    </source>
</reference>
<sequence>MFYVSFYTPNPGGFDRAGEVYPRHHAYVDEFALGGGIWMIGTFGDPATEGAMCVFRSREAGERFMSGDPFVTEGVVVASAVREWDPLVYDAT</sequence>
<proteinExistence type="inferred from homology"/>
<dbReference type="Pfam" id="PF03795">
    <property type="entry name" value="YCII"/>
    <property type="match status" value="1"/>
</dbReference>
<dbReference type="InterPro" id="IPR005545">
    <property type="entry name" value="YCII"/>
</dbReference>
<protein>
    <recommendedName>
        <fullName evidence="2">YCII-related domain-containing protein</fullName>
    </recommendedName>
</protein>
<dbReference type="EMBL" id="VRMG01000001">
    <property type="protein sequence ID" value="TXN32792.1"/>
    <property type="molecule type" value="Genomic_DNA"/>
</dbReference>
<evidence type="ECO:0000313" key="4">
    <source>
        <dbReference type="Proteomes" id="UP000321379"/>
    </source>
</evidence>
<dbReference type="AlphaFoldDB" id="A0A5C8UWN2"/>
<dbReference type="Proteomes" id="UP000321379">
    <property type="component" value="Unassembled WGS sequence"/>
</dbReference>
<comment type="similarity">
    <text evidence="1">Belongs to the YciI family.</text>
</comment>
<accession>A0A5C8UWN2</accession>
<evidence type="ECO:0000256" key="1">
    <source>
        <dbReference type="ARBA" id="ARBA00007689"/>
    </source>
</evidence>
<evidence type="ECO:0000259" key="2">
    <source>
        <dbReference type="Pfam" id="PF03795"/>
    </source>
</evidence>
<dbReference type="SUPFAM" id="SSF54909">
    <property type="entry name" value="Dimeric alpha+beta barrel"/>
    <property type="match status" value="1"/>
</dbReference>
<organism evidence="3 4">
    <name type="scientific">Lacisediminihabitans profunda</name>
    <dbReference type="NCBI Taxonomy" id="2594790"/>
    <lineage>
        <taxon>Bacteria</taxon>
        <taxon>Bacillati</taxon>
        <taxon>Actinomycetota</taxon>
        <taxon>Actinomycetes</taxon>
        <taxon>Micrococcales</taxon>
        <taxon>Microbacteriaceae</taxon>
        <taxon>Lacisediminihabitans</taxon>
    </lineage>
</organism>
<keyword evidence="4" id="KW-1185">Reference proteome</keyword>
<name>A0A5C8UWN2_9MICO</name>
<comment type="caution">
    <text evidence="3">The sequence shown here is derived from an EMBL/GenBank/DDBJ whole genome shotgun (WGS) entry which is preliminary data.</text>
</comment>
<gene>
    <name evidence="3" type="ORF">FVP33_00010</name>
</gene>
<feature type="domain" description="YCII-related" evidence="2">
    <location>
        <begin position="1"/>
        <end position="84"/>
    </location>
</feature>
<dbReference type="RefSeq" id="WP_147781594.1">
    <property type="nucleotide sequence ID" value="NZ_VRMG01000001.1"/>
</dbReference>
<dbReference type="Gene3D" id="3.30.70.1060">
    <property type="entry name" value="Dimeric alpha+beta barrel"/>
    <property type="match status" value="1"/>
</dbReference>